<protein>
    <submittedName>
        <fullName evidence="2">Uncharacterized protein</fullName>
    </submittedName>
</protein>
<evidence type="ECO:0000256" key="1">
    <source>
        <dbReference type="SAM" id="MobiDB-lite"/>
    </source>
</evidence>
<evidence type="ECO:0000313" key="2">
    <source>
        <dbReference type="EMBL" id="KAJ7708373.1"/>
    </source>
</evidence>
<gene>
    <name evidence="2" type="ORF">B0H17DRAFT_1191817</name>
</gene>
<feature type="region of interest" description="Disordered" evidence="1">
    <location>
        <begin position="1"/>
        <end position="22"/>
    </location>
</feature>
<proteinExistence type="predicted"/>
<keyword evidence="3" id="KW-1185">Reference proteome</keyword>
<comment type="caution">
    <text evidence="2">The sequence shown here is derived from an EMBL/GenBank/DDBJ whole genome shotgun (WGS) entry which is preliminary data.</text>
</comment>
<name>A0AAD7GZK4_MYCRO</name>
<dbReference type="AlphaFoldDB" id="A0AAD7GZK4"/>
<evidence type="ECO:0000313" key="3">
    <source>
        <dbReference type="Proteomes" id="UP001221757"/>
    </source>
</evidence>
<sequence>MRDDIPATPQAYPRTQGLPTHVSTATTTIPITQSTLPTEFPAPWHPHRKAYSLSTVPIPPFPPIPPARPRLDPVTPTACPPLPCPPGLCLPNAPYRPRAAYPVPARARLRPPEIRPTPLRHSACVWSPVSVYPVQRNTYLSSSSVIAERLSNVVHQPLTVYHGPRRCITAASAHPDLRRGLCPLRAARRSLADNEFLPIPPNAKVLPACAAPIHTHAHPPPPPGHLHPRPSPPAPISTRHTIHPIPPSSHLAPRISHLAPTHMRTNRVTLLLLFPVPFLPSSKLDAG</sequence>
<organism evidence="2 3">
    <name type="scientific">Mycena rosella</name>
    <name type="common">Pink bonnet</name>
    <name type="synonym">Agaricus rosellus</name>
    <dbReference type="NCBI Taxonomy" id="1033263"/>
    <lineage>
        <taxon>Eukaryota</taxon>
        <taxon>Fungi</taxon>
        <taxon>Dikarya</taxon>
        <taxon>Basidiomycota</taxon>
        <taxon>Agaricomycotina</taxon>
        <taxon>Agaricomycetes</taxon>
        <taxon>Agaricomycetidae</taxon>
        <taxon>Agaricales</taxon>
        <taxon>Marasmiineae</taxon>
        <taxon>Mycenaceae</taxon>
        <taxon>Mycena</taxon>
    </lineage>
</organism>
<dbReference type="Proteomes" id="UP001221757">
    <property type="component" value="Unassembled WGS sequence"/>
</dbReference>
<reference evidence="2" key="1">
    <citation type="submission" date="2023-03" db="EMBL/GenBank/DDBJ databases">
        <title>Massive genome expansion in bonnet fungi (Mycena s.s.) driven by repeated elements and novel gene families across ecological guilds.</title>
        <authorList>
            <consortium name="Lawrence Berkeley National Laboratory"/>
            <person name="Harder C.B."/>
            <person name="Miyauchi S."/>
            <person name="Viragh M."/>
            <person name="Kuo A."/>
            <person name="Thoen E."/>
            <person name="Andreopoulos B."/>
            <person name="Lu D."/>
            <person name="Skrede I."/>
            <person name="Drula E."/>
            <person name="Henrissat B."/>
            <person name="Morin E."/>
            <person name="Kohler A."/>
            <person name="Barry K."/>
            <person name="LaButti K."/>
            <person name="Morin E."/>
            <person name="Salamov A."/>
            <person name="Lipzen A."/>
            <person name="Mereny Z."/>
            <person name="Hegedus B."/>
            <person name="Baldrian P."/>
            <person name="Stursova M."/>
            <person name="Weitz H."/>
            <person name="Taylor A."/>
            <person name="Grigoriev I.V."/>
            <person name="Nagy L.G."/>
            <person name="Martin F."/>
            <person name="Kauserud H."/>
        </authorList>
    </citation>
    <scope>NUCLEOTIDE SEQUENCE</scope>
    <source>
        <strain evidence="2">CBHHK067</strain>
    </source>
</reference>
<feature type="region of interest" description="Disordered" evidence="1">
    <location>
        <begin position="213"/>
        <end position="239"/>
    </location>
</feature>
<dbReference type="EMBL" id="JARKIE010000004">
    <property type="protein sequence ID" value="KAJ7708373.1"/>
    <property type="molecule type" value="Genomic_DNA"/>
</dbReference>
<feature type="compositionally biased region" description="Pro residues" evidence="1">
    <location>
        <begin position="218"/>
        <end position="235"/>
    </location>
</feature>
<accession>A0AAD7GZK4</accession>